<sequence>MASSADQREALRKLPEGLKRPHSSVQLQERLRDVTIPDGIRHDAFLLKFLQARDYDLDKAEKMFRAVSAPSFRKPQSSRKSEDARSRFKKVSGMDGCTSESARDPRTNETDPEEVYLDGITRTSVFVKHLEWREKWRPEYLRDEWKVPEVLQIYASSGFLGHDFKGSPVMFADQGGMDLKGILSCVSKEDYIRWVIRKFEQSRQKMRLEHADESGPASQFVMIFELQGWSFSSVFSKAVLDVSSAIGEMQEANYPEHLQRAYFLNVPWFFTMALNIVKPFLHRATLDKIVFLGGKDQYVPVLTQAIPKEILPKFWGGTRVDEDGDPKCPSVIGKGGKVPKSLYRRNKNEKEAEEKEQEKEEPGGEREGVKILRSGEALNLECRVSHPGSLLSWKFSTEEEGLEYSVLRLEDGKPKDNHSEAVSERPVKERERVDSHRGTVSGEILLQEPGLYCLRFHSESSSDRLNYSIAVALPPAPL</sequence>
<protein>
    <recommendedName>
        <fullName evidence="2">CRAL-TRIO domain-containing protein</fullName>
    </recommendedName>
</protein>
<keyword evidence="4" id="KW-1185">Reference proteome</keyword>
<dbReference type="GO" id="GO:0005737">
    <property type="term" value="C:cytoplasm"/>
    <property type="evidence" value="ECO:0007669"/>
    <property type="project" value="TreeGrafter"/>
</dbReference>
<dbReference type="OrthoDB" id="6406821at2759"/>
<dbReference type="EMBL" id="LR902617">
    <property type="protein sequence ID" value="CAD7250839.1"/>
    <property type="molecule type" value="Genomic_DNA"/>
</dbReference>
<dbReference type="Pfam" id="PF00650">
    <property type="entry name" value="CRAL_TRIO"/>
    <property type="match status" value="1"/>
</dbReference>
<dbReference type="Gene3D" id="2.60.120.680">
    <property type="entry name" value="GOLD domain"/>
    <property type="match status" value="1"/>
</dbReference>
<dbReference type="InterPro" id="IPR036598">
    <property type="entry name" value="GOLD_dom_sf"/>
</dbReference>
<feature type="region of interest" description="Disordered" evidence="1">
    <location>
        <begin position="69"/>
        <end position="111"/>
    </location>
</feature>
<dbReference type="InterPro" id="IPR001251">
    <property type="entry name" value="CRAL-TRIO_dom"/>
</dbReference>
<dbReference type="Proteomes" id="UP000677054">
    <property type="component" value="Unassembled WGS sequence"/>
</dbReference>
<dbReference type="SMART" id="SM00516">
    <property type="entry name" value="SEC14"/>
    <property type="match status" value="1"/>
</dbReference>
<feature type="domain" description="CRAL-TRIO" evidence="2">
    <location>
        <begin position="147"/>
        <end position="323"/>
    </location>
</feature>
<dbReference type="InterPro" id="IPR051064">
    <property type="entry name" value="SEC14/CRAL-TRIO_domain"/>
</dbReference>
<feature type="region of interest" description="Disordered" evidence="1">
    <location>
        <begin position="325"/>
        <end position="368"/>
    </location>
</feature>
<evidence type="ECO:0000313" key="3">
    <source>
        <dbReference type="EMBL" id="CAD7250839.1"/>
    </source>
</evidence>
<feature type="region of interest" description="Disordered" evidence="1">
    <location>
        <begin position="1"/>
        <end position="25"/>
    </location>
</feature>
<dbReference type="InterPro" id="IPR011074">
    <property type="entry name" value="CRAL/TRIO_N_dom"/>
</dbReference>
<feature type="compositionally biased region" description="Basic and acidic residues" evidence="1">
    <location>
        <begin position="1"/>
        <end position="19"/>
    </location>
</feature>
<feature type="region of interest" description="Disordered" evidence="1">
    <location>
        <begin position="411"/>
        <end position="441"/>
    </location>
</feature>
<dbReference type="EMBL" id="CAJPEV010003100">
    <property type="protein sequence ID" value="CAG0898930.1"/>
    <property type="molecule type" value="Genomic_DNA"/>
</dbReference>
<organism evidence="3">
    <name type="scientific">Darwinula stevensoni</name>
    <dbReference type="NCBI Taxonomy" id="69355"/>
    <lineage>
        <taxon>Eukaryota</taxon>
        <taxon>Metazoa</taxon>
        <taxon>Ecdysozoa</taxon>
        <taxon>Arthropoda</taxon>
        <taxon>Crustacea</taxon>
        <taxon>Oligostraca</taxon>
        <taxon>Ostracoda</taxon>
        <taxon>Podocopa</taxon>
        <taxon>Podocopida</taxon>
        <taxon>Darwinulocopina</taxon>
        <taxon>Darwinuloidea</taxon>
        <taxon>Darwinulidae</taxon>
        <taxon>Darwinula</taxon>
    </lineage>
</organism>
<dbReference type="PANTHER" id="PTHR23324:SF87">
    <property type="entry name" value="CRAL-TRIO DOMAIN-CONTAINING PROTEIN C34C12.6"/>
    <property type="match status" value="1"/>
</dbReference>
<dbReference type="SUPFAM" id="SSF52087">
    <property type="entry name" value="CRAL/TRIO domain"/>
    <property type="match status" value="1"/>
</dbReference>
<dbReference type="AlphaFoldDB" id="A0A7R9AAZ9"/>
<dbReference type="SUPFAM" id="SSF46938">
    <property type="entry name" value="CRAL/TRIO N-terminal domain"/>
    <property type="match status" value="1"/>
</dbReference>
<accession>A0A7R9AAZ9</accession>
<proteinExistence type="predicted"/>
<dbReference type="PANTHER" id="PTHR23324">
    <property type="entry name" value="SEC14 RELATED PROTEIN"/>
    <property type="match status" value="1"/>
</dbReference>
<dbReference type="CDD" id="cd00170">
    <property type="entry name" value="SEC14"/>
    <property type="match status" value="1"/>
</dbReference>
<dbReference type="Gene3D" id="3.40.525.10">
    <property type="entry name" value="CRAL-TRIO lipid binding domain"/>
    <property type="match status" value="1"/>
</dbReference>
<feature type="compositionally biased region" description="Basic and acidic residues" evidence="1">
    <location>
        <begin position="411"/>
        <end position="437"/>
    </location>
</feature>
<evidence type="ECO:0000259" key="2">
    <source>
        <dbReference type="PROSITE" id="PS50191"/>
    </source>
</evidence>
<gene>
    <name evidence="3" type="ORF">DSTB1V02_LOCUS10608</name>
</gene>
<dbReference type="InterPro" id="IPR036865">
    <property type="entry name" value="CRAL-TRIO_dom_sf"/>
</dbReference>
<dbReference type="Gene3D" id="1.10.8.20">
    <property type="entry name" value="N-terminal domain of phosphatidylinositol transfer protein sec14p"/>
    <property type="match status" value="1"/>
</dbReference>
<dbReference type="SMART" id="SM01100">
    <property type="entry name" value="CRAL_TRIO_N"/>
    <property type="match status" value="1"/>
</dbReference>
<name>A0A7R9AAZ9_9CRUS</name>
<evidence type="ECO:0000313" key="4">
    <source>
        <dbReference type="Proteomes" id="UP000677054"/>
    </source>
</evidence>
<dbReference type="PROSITE" id="PS50191">
    <property type="entry name" value="CRAL_TRIO"/>
    <property type="match status" value="1"/>
</dbReference>
<feature type="compositionally biased region" description="Basic and acidic residues" evidence="1">
    <location>
        <begin position="346"/>
        <end position="368"/>
    </location>
</feature>
<reference evidence="3" key="1">
    <citation type="submission" date="2020-11" db="EMBL/GenBank/DDBJ databases">
        <authorList>
            <person name="Tran Van P."/>
        </authorList>
    </citation>
    <scope>NUCLEOTIDE SEQUENCE</scope>
</reference>
<dbReference type="SUPFAM" id="SSF101576">
    <property type="entry name" value="Supernatant protein factor (SPF), C-terminal domain"/>
    <property type="match status" value="1"/>
</dbReference>
<evidence type="ECO:0000256" key="1">
    <source>
        <dbReference type="SAM" id="MobiDB-lite"/>
    </source>
</evidence>
<dbReference type="Pfam" id="PF03765">
    <property type="entry name" value="CRAL_TRIO_N"/>
    <property type="match status" value="1"/>
</dbReference>
<dbReference type="InterPro" id="IPR036273">
    <property type="entry name" value="CRAL/TRIO_N_dom_sf"/>
</dbReference>